<keyword evidence="2" id="KW-1185">Reference proteome</keyword>
<name>A0A4Y2ENG8_ARAVE</name>
<evidence type="ECO:0000313" key="2">
    <source>
        <dbReference type="Proteomes" id="UP000499080"/>
    </source>
</evidence>
<proteinExistence type="predicted"/>
<evidence type="ECO:0000313" key="1">
    <source>
        <dbReference type="EMBL" id="GBM30760.1"/>
    </source>
</evidence>
<protein>
    <submittedName>
        <fullName evidence="1">Uncharacterized protein</fullName>
    </submittedName>
</protein>
<dbReference type="Proteomes" id="UP000499080">
    <property type="component" value="Unassembled WGS sequence"/>
</dbReference>
<organism evidence="1 2">
    <name type="scientific">Araneus ventricosus</name>
    <name type="common">Orbweaver spider</name>
    <name type="synonym">Epeira ventricosa</name>
    <dbReference type="NCBI Taxonomy" id="182803"/>
    <lineage>
        <taxon>Eukaryota</taxon>
        <taxon>Metazoa</taxon>
        <taxon>Ecdysozoa</taxon>
        <taxon>Arthropoda</taxon>
        <taxon>Chelicerata</taxon>
        <taxon>Arachnida</taxon>
        <taxon>Araneae</taxon>
        <taxon>Araneomorphae</taxon>
        <taxon>Entelegynae</taxon>
        <taxon>Araneoidea</taxon>
        <taxon>Araneidae</taxon>
        <taxon>Araneus</taxon>
    </lineage>
</organism>
<accession>A0A4Y2ENG8</accession>
<reference evidence="1 2" key="1">
    <citation type="journal article" date="2019" name="Sci. Rep.">
        <title>Orb-weaving spider Araneus ventricosus genome elucidates the spidroin gene catalogue.</title>
        <authorList>
            <person name="Kono N."/>
            <person name="Nakamura H."/>
            <person name="Ohtoshi R."/>
            <person name="Moran D.A.P."/>
            <person name="Shinohara A."/>
            <person name="Yoshida Y."/>
            <person name="Fujiwara M."/>
            <person name="Mori M."/>
            <person name="Tomita M."/>
            <person name="Arakawa K."/>
        </authorList>
    </citation>
    <scope>NUCLEOTIDE SEQUENCE [LARGE SCALE GENOMIC DNA]</scope>
</reference>
<gene>
    <name evidence="1" type="ORF">AVEN_30582_1</name>
</gene>
<dbReference type="EMBL" id="BGPR01000668">
    <property type="protein sequence ID" value="GBM30760.1"/>
    <property type="molecule type" value="Genomic_DNA"/>
</dbReference>
<dbReference type="AlphaFoldDB" id="A0A4Y2ENG8"/>
<comment type="caution">
    <text evidence="1">The sequence shown here is derived from an EMBL/GenBank/DDBJ whole genome shotgun (WGS) entry which is preliminary data.</text>
</comment>
<sequence length="159" mass="17798">MHRVLPIPRIKIRSLSNAESSREKPAGVVSPKLSRILLEKGAVSPPPAWIKKFEPTVTQDPMTVRKYLARTRSTYTKELQWNRVSVQPSRPEAEAVPLSFVAFEIRGKNTPTVSRGQVTKTASHAFLPCRPGDPRRVLNGIHLKHTLDLKRSRSKSSAS</sequence>